<dbReference type="EMBL" id="JACEEZ010012494">
    <property type="protein sequence ID" value="KAG0720650.1"/>
    <property type="molecule type" value="Genomic_DNA"/>
</dbReference>
<dbReference type="AlphaFoldDB" id="A0A8J4YFZ4"/>
<evidence type="ECO:0000313" key="2">
    <source>
        <dbReference type="EMBL" id="KAG0720650.1"/>
    </source>
</evidence>
<keyword evidence="3" id="KW-1185">Reference proteome</keyword>
<evidence type="ECO:0000256" key="1">
    <source>
        <dbReference type="SAM" id="MobiDB-lite"/>
    </source>
</evidence>
<proteinExistence type="predicted"/>
<protein>
    <recommendedName>
        <fullName evidence="4">Peptidase A2 domain-containing protein</fullName>
    </recommendedName>
</protein>
<organism evidence="2 3">
    <name type="scientific">Chionoecetes opilio</name>
    <name type="common">Atlantic snow crab</name>
    <name type="synonym">Cancer opilio</name>
    <dbReference type="NCBI Taxonomy" id="41210"/>
    <lineage>
        <taxon>Eukaryota</taxon>
        <taxon>Metazoa</taxon>
        <taxon>Ecdysozoa</taxon>
        <taxon>Arthropoda</taxon>
        <taxon>Crustacea</taxon>
        <taxon>Multicrustacea</taxon>
        <taxon>Malacostraca</taxon>
        <taxon>Eumalacostraca</taxon>
        <taxon>Eucarida</taxon>
        <taxon>Decapoda</taxon>
        <taxon>Pleocyemata</taxon>
        <taxon>Brachyura</taxon>
        <taxon>Eubrachyura</taxon>
        <taxon>Majoidea</taxon>
        <taxon>Majidae</taxon>
        <taxon>Chionoecetes</taxon>
    </lineage>
</organism>
<feature type="region of interest" description="Disordered" evidence="1">
    <location>
        <begin position="1"/>
        <end position="93"/>
    </location>
</feature>
<dbReference type="Proteomes" id="UP000770661">
    <property type="component" value="Unassembled WGS sequence"/>
</dbReference>
<name>A0A8J4YFZ4_CHIOP</name>
<accession>A0A8J4YFZ4</accession>
<sequence length="142" mass="15105">MFVVGKRPARELVNAHLSPAPPFRASTTRNSPGRVIRTNNPPDPRISPPDVLHKSSRAPPPLVNPPQSVSPRDRSPTQSPAAPPSPPPSLPGRRTLLWVADTLSGMIYLVDSGAEVSVVPPSSDDRLAQPSTAYDLLAANNT</sequence>
<comment type="caution">
    <text evidence="2">The sequence shown here is derived from an EMBL/GenBank/DDBJ whole genome shotgun (WGS) entry which is preliminary data.</text>
</comment>
<gene>
    <name evidence="2" type="ORF">GWK47_048092</name>
</gene>
<evidence type="ECO:0000313" key="3">
    <source>
        <dbReference type="Proteomes" id="UP000770661"/>
    </source>
</evidence>
<feature type="compositionally biased region" description="Pro residues" evidence="1">
    <location>
        <begin position="81"/>
        <end position="90"/>
    </location>
</feature>
<evidence type="ECO:0008006" key="4">
    <source>
        <dbReference type="Google" id="ProtNLM"/>
    </source>
</evidence>
<reference evidence="2" key="1">
    <citation type="submission" date="2020-07" db="EMBL/GenBank/DDBJ databases">
        <title>The High-quality genome of the commercially important snow crab, Chionoecetes opilio.</title>
        <authorList>
            <person name="Jeong J.-H."/>
            <person name="Ryu S."/>
        </authorList>
    </citation>
    <scope>NUCLEOTIDE SEQUENCE</scope>
    <source>
        <strain evidence="2">MADBK_172401_WGS</strain>
        <tissue evidence="2">Digestive gland</tissue>
    </source>
</reference>